<proteinExistence type="predicted"/>
<keyword evidence="2" id="KW-1185">Reference proteome</keyword>
<name>A0ACC2LHG9_PERAE</name>
<accession>A0ACC2LHG9</accession>
<protein>
    <submittedName>
        <fullName evidence="1">Uncharacterized protein</fullName>
    </submittedName>
</protein>
<organism evidence="1 2">
    <name type="scientific">Persea americana</name>
    <name type="common">Avocado</name>
    <dbReference type="NCBI Taxonomy" id="3435"/>
    <lineage>
        <taxon>Eukaryota</taxon>
        <taxon>Viridiplantae</taxon>
        <taxon>Streptophyta</taxon>
        <taxon>Embryophyta</taxon>
        <taxon>Tracheophyta</taxon>
        <taxon>Spermatophyta</taxon>
        <taxon>Magnoliopsida</taxon>
        <taxon>Magnoliidae</taxon>
        <taxon>Laurales</taxon>
        <taxon>Lauraceae</taxon>
        <taxon>Persea</taxon>
    </lineage>
</organism>
<dbReference type="EMBL" id="CM056816">
    <property type="protein sequence ID" value="KAJ8632705.1"/>
    <property type="molecule type" value="Genomic_DNA"/>
</dbReference>
<dbReference type="Proteomes" id="UP001234297">
    <property type="component" value="Chromosome 8"/>
</dbReference>
<evidence type="ECO:0000313" key="1">
    <source>
        <dbReference type="EMBL" id="KAJ8632705.1"/>
    </source>
</evidence>
<comment type="caution">
    <text evidence="1">The sequence shown here is derived from an EMBL/GenBank/DDBJ whole genome shotgun (WGS) entry which is preliminary data.</text>
</comment>
<gene>
    <name evidence="1" type="ORF">MRB53_026041</name>
</gene>
<reference evidence="1 2" key="1">
    <citation type="journal article" date="2022" name="Hortic Res">
        <title>A haplotype resolved chromosomal level avocado genome allows analysis of novel avocado genes.</title>
        <authorList>
            <person name="Nath O."/>
            <person name="Fletcher S.J."/>
            <person name="Hayward A."/>
            <person name="Shaw L.M."/>
            <person name="Masouleh A.K."/>
            <person name="Furtado A."/>
            <person name="Henry R.J."/>
            <person name="Mitter N."/>
        </authorList>
    </citation>
    <scope>NUCLEOTIDE SEQUENCE [LARGE SCALE GENOMIC DNA]</scope>
    <source>
        <strain evidence="2">cv. Hass</strain>
    </source>
</reference>
<evidence type="ECO:0000313" key="2">
    <source>
        <dbReference type="Proteomes" id="UP001234297"/>
    </source>
</evidence>
<sequence>MWDAQSFDETYFLLLEALLKGMPTPRGRAYSSLEILAGMATTDSSMAVVRVNQVLKAPTNFKSRPFVTFFGVYYRHGRLDAT</sequence>